<dbReference type="AlphaFoldDB" id="A0A9P0C218"/>
<sequence>MRYWDIALSSSSLQTTRSRFRGVCSFNGKHGCLKCVTVGTYSHTSHTVVFSDTRSPERSNEGFRNKLYGAHHKCNSPLLSLPIDMVANFPVGDSLHLIDLKIMKRLLIGWRDGNFGKYITKWRASDTEAVTLFLNQCKLPSEIHRSVRGLDSLAYWKASEFRSFFYYISIVILPDVLSPDTFSHFLTLYCGIGICSNTAYQYLLPRAEQLLRYFVQNYKDFYGATYVTSNVHNLLHVTAEVEMYGTLDTFSAYPFENKLYMIKRMLRDGKNPLSQVAKRLTEDAENNGMNIHLEKKKKN</sequence>
<proteinExistence type="predicted"/>
<gene>
    <name evidence="1" type="ORF">DIATSA_LOCUS10450</name>
</gene>
<reference evidence="1" key="2">
    <citation type="submission" date="2022-10" db="EMBL/GenBank/DDBJ databases">
        <authorList>
            <consortium name="ENA_rothamsted_submissions"/>
            <consortium name="culmorum"/>
            <person name="King R."/>
        </authorList>
    </citation>
    <scope>NUCLEOTIDE SEQUENCE</scope>
</reference>
<organism evidence="1 2">
    <name type="scientific">Diatraea saccharalis</name>
    <name type="common">sugarcane borer</name>
    <dbReference type="NCBI Taxonomy" id="40085"/>
    <lineage>
        <taxon>Eukaryota</taxon>
        <taxon>Metazoa</taxon>
        <taxon>Ecdysozoa</taxon>
        <taxon>Arthropoda</taxon>
        <taxon>Hexapoda</taxon>
        <taxon>Insecta</taxon>
        <taxon>Pterygota</taxon>
        <taxon>Neoptera</taxon>
        <taxon>Endopterygota</taxon>
        <taxon>Lepidoptera</taxon>
        <taxon>Glossata</taxon>
        <taxon>Ditrysia</taxon>
        <taxon>Pyraloidea</taxon>
        <taxon>Crambidae</taxon>
        <taxon>Crambinae</taxon>
        <taxon>Diatraea</taxon>
    </lineage>
</organism>
<dbReference type="Proteomes" id="UP001153714">
    <property type="component" value="Chromosome 5"/>
</dbReference>
<name>A0A9P0C218_9NEOP</name>
<protein>
    <recommendedName>
        <fullName evidence="3">Transposase domain-containing protein</fullName>
    </recommendedName>
</protein>
<evidence type="ECO:0000313" key="1">
    <source>
        <dbReference type="EMBL" id="CAH0760242.1"/>
    </source>
</evidence>
<accession>A0A9P0C218</accession>
<evidence type="ECO:0008006" key="3">
    <source>
        <dbReference type="Google" id="ProtNLM"/>
    </source>
</evidence>
<reference evidence="1" key="1">
    <citation type="submission" date="2021-12" db="EMBL/GenBank/DDBJ databases">
        <authorList>
            <person name="King R."/>
        </authorList>
    </citation>
    <scope>NUCLEOTIDE SEQUENCE</scope>
</reference>
<dbReference type="OrthoDB" id="8007085at2759"/>
<dbReference type="PANTHER" id="PTHR33053:SF9">
    <property type="entry name" value="AGAP000105-PA"/>
    <property type="match status" value="1"/>
</dbReference>
<dbReference type="EMBL" id="OU893336">
    <property type="protein sequence ID" value="CAH0760242.1"/>
    <property type="molecule type" value="Genomic_DNA"/>
</dbReference>
<evidence type="ECO:0000313" key="2">
    <source>
        <dbReference type="Proteomes" id="UP001153714"/>
    </source>
</evidence>
<keyword evidence="2" id="KW-1185">Reference proteome</keyword>
<dbReference type="PANTHER" id="PTHR33053">
    <property type="entry name" value="PROTEIN, PUTATIVE-RELATED"/>
    <property type="match status" value="1"/>
</dbReference>